<feature type="domain" description="Zinc-ribbon 15" evidence="1">
    <location>
        <begin position="20"/>
        <end position="68"/>
    </location>
</feature>
<dbReference type="EMBL" id="JAVIDA010000015">
    <property type="protein sequence ID" value="MDQ9072078.1"/>
    <property type="molecule type" value="Genomic_DNA"/>
</dbReference>
<name>A0AAW8JI32_9GAMM</name>
<evidence type="ECO:0000313" key="3">
    <source>
        <dbReference type="Proteomes" id="UP001243195"/>
    </source>
</evidence>
<accession>A0AAW8JI32</accession>
<sequence>MFFIFGVTPRTIKTETGQFLCPVCKTRCAYEIKIQRQFFSLFFIPLIPLGKAKTGLVTCLNCHTQMPHMVLENQN</sequence>
<proteinExistence type="predicted"/>
<reference evidence="2" key="1">
    <citation type="submission" date="2023-08" db="EMBL/GenBank/DDBJ databases">
        <title>Emergence of clinically-relevant ST2 carbapenem-resistant Acinetobacter baumannii strains in hospital sewages in Zhejiang, East of China.</title>
        <authorList>
            <person name="Kaichao C."/>
            <person name="Zhang R."/>
        </authorList>
    </citation>
    <scope>NUCLEOTIDE SEQUENCE</scope>
    <source>
        <strain evidence="2">M-SY-60</strain>
    </source>
</reference>
<protein>
    <submittedName>
        <fullName evidence="2">Zinc-ribbon domain-containing protein</fullName>
    </submittedName>
</protein>
<dbReference type="Proteomes" id="UP001243195">
    <property type="component" value="Unassembled WGS sequence"/>
</dbReference>
<evidence type="ECO:0000313" key="2">
    <source>
        <dbReference type="EMBL" id="MDQ9072078.1"/>
    </source>
</evidence>
<dbReference type="Pfam" id="PF17032">
    <property type="entry name" value="Zn_ribbon_15"/>
    <property type="match status" value="1"/>
</dbReference>
<organism evidence="2 3">
    <name type="scientific">Acinetobacter gerneri</name>
    <dbReference type="NCBI Taxonomy" id="202952"/>
    <lineage>
        <taxon>Bacteria</taxon>
        <taxon>Pseudomonadati</taxon>
        <taxon>Pseudomonadota</taxon>
        <taxon>Gammaproteobacteria</taxon>
        <taxon>Moraxellales</taxon>
        <taxon>Moraxellaceae</taxon>
        <taxon>Acinetobacter</taxon>
    </lineage>
</organism>
<dbReference type="AlphaFoldDB" id="A0AAW8JI32"/>
<evidence type="ECO:0000259" key="1">
    <source>
        <dbReference type="Pfam" id="PF17032"/>
    </source>
</evidence>
<gene>
    <name evidence="2" type="ORF">RFH51_11470</name>
</gene>
<dbReference type="InterPro" id="IPR031493">
    <property type="entry name" value="Zinc_ribbon_15"/>
</dbReference>
<dbReference type="RefSeq" id="WP_308956553.1">
    <property type="nucleotide sequence ID" value="NZ_JAVICY010000018.1"/>
</dbReference>
<comment type="caution">
    <text evidence="2">The sequence shown here is derived from an EMBL/GenBank/DDBJ whole genome shotgun (WGS) entry which is preliminary data.</text>
</comment>